<comment type="subcellular location">
    <subcellularLocation>
        <location evidence="1">Nucleus</location>
    </subcellularLocation>
</comment>
<comment type="similarity">
    <text evidence="2">Belongs to the bZIP family.</text>
</comment>
<accession>A0A9N8ZBL5</accession>
<dbReference type="PANTHER" id="PTHR47416">
    <property type="entry name" value="BASIC-LEUCINE ZIPPER TRANSCRIPTION FACTOR F-RELATED"/>
    <property type="match status" value="1"/>
</dbReference>
<gene>
    <name evidence="8" type="ORF">POCULU_LOCUS1428</name>
</gene>
<keyword evidence="9" id="KW-1185">Reference proteome</keyword>
<dbReference type="Proteomes" id="UP000789572">
    <property type="component" value="Unassembled WGS sequence"/>
</dbReference>
<dbReference type="OrthoDB" id="5571888at2759"/>
<keyword evidence="5" id="KW-0804">Transcription</keyword>
<keyword evidence="3" id="KW-0805">Transcription regulation</keyword>
<dbReference type="GO" id="GO:0003677">
    <property type="term" value="F:DNA binding"/>
    <property type="evidence" value="ECO:0007669"/>
    <property type="project" value="UniProtKB-KW"/>
</dbReference>
<keyword evidence="6" id="KW-0539">Nucleus</keyword>
<dbReference type="PROSITE" id="PS00036">
    <property type="entry name" value="BZIP_BASIC"/>
    <property type="match status" value="1"/>
</dbReference>
<dbReference type="PROSITE" id="PS50217">
    <property type="entry name" value="BZIP"/>
    <property type="match status" value="1"/>
</dbReference>
<proteinExistence type="inferred from homology"/>
<dbReference type="Pfam" id="PF00170">
    <property type="entry name" value="bZIP_1"/>
    <property type="match status" value="1"/>
</dbReference>
<dbReference type="InterPro" id="IPR004827">
    <property type="entry name" value="bZIP"/>
</dbReference>
<evidence type="ECO:0000313" key="8">
    <source>
        <dbReference type="EMBL" id="CAG8478767.1"/>
    </source>
</evidence>
<name>A0A9N8ZBL5_9GLOM</name>
<organism evidence="8 9">
    <name type="scientific">Paraglomus occultum</name>
    <dbReference type="NCBI Taxonomy" id="144539"/>
    <lineage>
        <taxon>Eukaryota</taxon>
        <taxon>Fungi</taxon>
        <taxon>Fungi incertae sedis</taxon>
        <taxon>Mucoromycota</taxon>
        <taxon>Glomeromycotina</taxon>
        <taxon>Glomeromycetes</taxon>
        <taxon>Paraglomerales</taxon>
        <taxon>Paraglomeraceae</taxon>
        <taxon>Paraglomus</taxon>
    </lineage>
</organism>
<evidence type="ECO:0000259" key="7">
    <source>
        <dbReference type="PROSITE" id="PS50217"/>
    </source>
</evidence>
<reference evidence="8" key="1">
    <citation type="submission" date="2021-06" db="EMBL/GenBank/DDBJ databases">
        <authorList>
            <person name="Kallberg Y."/>
            <person name="Tangrot J."/>
            <person name="Rosling A."/>
        </authorList>
    </citation>
    <scope>NUCLEOTIDE SEQUENCE</scope>
    <source>
        <strain evidence="8">IA702</strain>
    </source>
</reference>
<evidence type="ECO:0000256" key="3">
    <source>
        <dbReference type="ARBA" id="ARBA00023015"/>
    </source>
</evidence>
<comment type="caution">
    <text evidence="8">The sequence shown here is derived from an EMBL/GenBank/DDBJ whole genome shotgun (WGS) entry which is preliminary data.</text>
</comment>
<evidence type="ECO:0000256" key="4">
    <source>
        <dbReference type="ARBA" id="ARBA00023125"/>
    </source>
</evidence>
<evidence type="ECO:0000256" key="2">
    <source>
        <dbReference type="ARBA" id="ARBA00007163"/>
    </source>
</evidence>
<feature type="domain" description="BZIP" evidence="7">
    <location>
        <begin position="96"/>
        <end position="155"/>
    </location>
</feature>
<evidence type="ECO:0000256" key="6">
    <source>
        <dbReference type="ARBA" id="ARBA00023242"/>
    </source>
</evidence>
<dbReference type="SUPFAM" id="SSF57959">
    <property type="entry name" value="Leucine zipper domain"/>
    <property type="match status" value="1"/>
</dbReference>
<evidence type="ECO:0000256" key="5">
    <source>
        <dbReference type="ARBA" id="ARBA00023163"/>
    </source>
</evidence>
<dbReference type="PANTHER" id="PTHR47416:SF8">
    <property type="entry name" value="BASIC-LEUCINE ZIPPER TRANSCRIPTION FACTOR E-RELATED"/>
    <property type="match status" value="1"/>
</dbReference>
<keyword evidence="4" id="KW-0238">DNA-binding</keyword>
<dbReference type="GO" id="GO:0005634">
    <property type="term" value="C:nucleus"/>
    <property type="evidence" value="ECO:0007669"/>
    <property type="project" value="UniProtKB-SubCell"/>
</dbReference>
<dbReference type="AlphaFoldDB" id="A0A9N8ZBL5"/>
<dbReference type="Gene3D" id="1.20.5.170">
    <property type="match status" value="1"/>
</dbReference>
<dbReference type="InterPro" id="IPR046347">
    <property type="entry name" value="bZIP_sf"/>
</dbReference>
<dbReference type="GO" id="GO:0003700">
    <property type="term" value="F:DNA-binding transcription factor activity"/>
    <property type="evidence" value="ECO:0007669"/>
    <property type="project" value="InterPro"/>
</dbReference>
<evidence type="ECO:0000313" key="9">
    <source>
        <dbReference type="Proteomes" id="UP000789572"/>
    </source>
</evidence>
<dbReference type="SMART" id="SM00338">
    <property type="entry name" value="BRLZ"/>
    <property type="match status" value="1"/>
</dbReference>
<evidence type="ECO:0000256" key="1">
    <source>
        <dbReference type="ARBA" id="ARBA00004123"/>
    </source>
</evidence>
<dbReference type="EMBL" id="CAJVPJ010000107">
    <property type="protein sequence ID" value="CAG8478767.1"/>
    <property type="molecule type" value="Genomic_DNA"/>
</dbReference>
<sequence length="159" mass="18349">MTSPEQRGNIVIYDSFNTCMDIDLRNITEDGVAMSNLPVDFTVVASTQKTGQSSRPLLIAAKSSDTDNTIKQNENSVIHVSLQGKSGVDQKMSLEERRRQRNKISARNFRARRKEYVQRLETTVQEQQNEILRLNQLLAYFKETNTKLTQEVEQLRLYH</sequence>
<protein>
    <submittedName>
        <fullName evidence="8">2501_t:CDS:1</fullName>
    </submittedName>
</protein>